<sequence length="59" mass="6483">MIILASVWASVSSGEATTGHRSTDQPGRAPGTDDSCDARSTSFAYFLETLWTTLWMRSR</sequence>
<comment type="caution">
    <text evidence="2">The sequence shown here is derived from an EMBL/GenBank/DDBJ whole genome shotgun (WGS) entry which is preliminary data.</text>
</comment>
<gene>
    <name evidence="2" type="ORF">ACRE_009470</name>
</gene>
<keyword evidence="3" id="KW-1185">Reference proteome</keyword>
<dbReference type="EMBL" id="JPKY01000004">
    <property type="protein sequence ID" value="KFH48218.1"/>
    <property type="molecule type" value="Genomic_DNA"/>
</dbReference>
<evidence type="ECO:0000313" key="3">
    <source>
        <dbReference type="Proteomes" id="UP000029964"/>
    </source>
</evidence>
<reference evidence="3" key="1">
    <citation type="journal article" date="2014" name="Genome Announc.">
        <title>Genome sequence and annotation of Acremonium chrysogenum, producer of the beta-lactam antibiotic cephalosporin C.</title>
        <authorList>
            <person name="Terfehr D."/>
            <person name="Dahlmann T.A."/>
            <person name="Specht T."/>
            <person name="Zadra I."/>
            <person name="Kuernsteiner H."/>
            <person name="Kueck U."/>
        </authorList>
    </citation>
    <scope>NUCLEOTIDE SEQUENCE [LARGE SCALE GENOMIC DNA]</scope>
    <source>
        <strain evidence="3">ATCC 11550 / CBS 779.69 / DSM 880 / IAM 14645 / JCM 23072 / IMI 49137</strain>
    </source>
</reference>
<evidence type="ECO:0000256" key="1">
    <source>
        <dbReference type="SAM" id="MobiDB-lite"/>
    </source>
</evidence>
<dbReference type="AlphaFoldDB" id="A0A086TFT6"/>
<protein>
    <submittedName>
        <fullName evidence="2">Uncharacterized protein</fullName>
    </submittedName>
</protein>
<dbReference type="Proteomes" id="UP000029964">
    <property type="component" value="Unassembled WGS sequence"/>
</dbReference>
<organism evidence="2 3">
    <name type="scientific">Hapsidospora chrysogenum (strain ATCC 11550 / CBS 779.69 / DSM 880 / IAM 14645 / JCM 23072 / IMI 49137)</name>
    <name type="common">Acremonium chrysogenum</name>
    <dbReference type="NCBI Taxonomy" id="857340"/>
    <lineage>
        <taxon>Eukaryota</taxon>
        <taxon>Fungi</taxon>
        <taxon>Dikarya</taxon>
        <taxon>Ascomycota</taxon>
        <taxon>Pezizomycotina</taxon>
        <taxon>Sordariomycetes</taxon>
        <taxon>Hypocreomycetidae</taxon>
        <taxon>Hypocreales</taxon>
        <taxon>Bionectriaceae</taxon>
        <taxon>Hapsidospora</taxon>
    </lineage>
</organism>
<accession>A0A086TFT6</accession>
<dbReference type="HOGENOM" id="CLU_2960169_0_0_1"/>
<feature type="region of interest" description="Disordered" evidence="1">
    <location>
        <begin position="12"/>
        <end position="35"/>
    </location>
</feature>
<proteinExistence type="predicted"/>
<name>A0A086TFT6_HAPC1</name>
<evidence type="ECO:0000313" key="2">
    <source>
        <dbReference type="EMBL" id="KFH48218.1"/>
    </source>
</evidence>